<dbReference type="PANTHER" id="PTHR43161:SF9">
    <property type="entry name" value="SORBITOL DEHYDROGENASE"/>
    <property type="match status" value="1"/>
</dbReference>
<dbReference type="InterPro" id="IPR020843">
    <property type="entry name" value="ER"/>
</dbReference>
<evidence type="ECO:0000256" key="1">
    <source>
        <dbReference type="ARBA" id="ARBA00001947"/>
    </source>
</evidence>
<dbReference type="InterPro" id="IPR013149">
    <property type="entry name" value="ADH-like_C"/>
</dbReference>
<keyword evidence="4 6" id="KW-0862">Zinc</keyword>
<proteinExistence type="inferred from homology"/>
<dbReference type="PANTHER" id="PTHR43161">
    <property type="entry name" value="SORBITOL DEHYDROGENASE"/>
    <property type="match status" value="1"/>
</dbReference>
<dbReference type="AlphaFoldDB" id="A0A3B6VJ60"/>
<evidence type="ECO:0000256" key="3">
    <source>
        <dbReference type="ARBA" id="ARBA00022723"/>
    </source>
</evidence>
<evidence type="ECO:0000256" key="5">
    <source>
        <dbReference type="ARBA" id="ARBA00023002"/>
    </source>
</evidence>
<evidence type="ECO:0000313" key="9">
    <source>
        <dbReference type="Proteomes" id="UP000010793"/>
    </source>
</evidence>
<evidence type="ECO:0000256" key="4">
    <source>
        <dbReference type="ARBA" id="ARBA00022833"/>
    </source>
</evidence>
<evidence type="ECO:0000259" key="7">
    <source>
        <dbReference type="SMART" id="SM00829"/>
    </source>
</evidence>
<dbReference type="KEGG" id="bpip:BPP43_03220"/>
<gene>
    <name evidence="8" type="ORF">BPP43_03220</name>
</gene>
<dbReference type="SUPFAM" id="SSF51735">
    <property type="entry name" value="NAD(P)-binding Rossmann-fold domains"/>
    <property type="match status" value="1"/>
</dbReference>
<dbReference type="Pfam" id="PF00107">
    <property type="entry name" value="ADH_zinc_N"/>
    <property type="match status" value="1"/>
</dbReference>
<dbReference type="PROSITE" id="PS00059">
    <property type="entry name" value="ADH_ZINC"/>
    <property type="match status" value="1"/>
</dbReference>
<dbReference type="InterPro" id="IPR002328">
    <property type="entry name" value="ADH_Zn_CS"/>
</dbReference>
<evidence type="ECO:0000256" key="2">
    <source>
        <dbReference type="ARBA" id="ARBA00008072"/>
    </source>
</evidence>
<dbReference type="GO" id="GO:0008270">
    <property type="term" value="F:zinc ion binding"/>
    <property type="evidence" value="ECO:0007669"/>
    <property type="project" value="InterPro"/>
</dbReference>
<evidence type="ECO:0000313" key="8">
    <source>
        <dbReference type="EMBL" id="AGA65950.1"/>
    </source>
</evidence>
<dbReference type="Gene3D" id="3.90.180.10">
    <property type="entry name" value="Medium-chain alcohol dehydrogenases, catalytic domain"/>
    <property type="match status" value="1"/>
</dbReference>
<sequence>MEGKMKVAIMTDLKKIEFTEREIPKPKNDEVLVKLEYIGVCGSDLHYYEHGAIGNFIVKTPFVLGHECSGTVVEIGEKVKHLKVGDRVALEPGKTCGECEFCRTGRYNLCPDVIFFATPPVDGVFQEYVAHPESLSFKLPEKISTVEGALIEPLAVGMHAARQGNATIGQTAFVTGTGCIGLCSMLALKACGISKVYVIDVIKKRLDKALELGATGVIDASKEDVVKRVLELTDGKGSDLTIETAGVEATTNQAIQFAKKGSTIVLVGYSKTGMINMNVGMSLDKELTFKTVFRYRHMFPLCIDAIESGAINIKNIVTNTYNFNDLQKGLDDSVNDKANIVKTVIKM</sequence>
<keyword evidence="5" id="KW-0560">Oxidoreductase</keyword>
<protein>
    <submittedName>
        <fullName evidence="8">Sorbitol dehydrogenase</fullName>
    </submittedName>
</protein>
<dbReference type="InterPro" id="IPR011032">
    <property type="entry name" value="GroES-like_sf"/>
</dbReference>
<name>A0A3B6VJ60_BRAPL</name>
<dbReference type="EMBL" id="CP002873">
    <property type="protein sequence ID" value="AGA65950.1"/>
    <property type="molecule type" value="Genomic_DNA"/>
</dbReference>
<dbReference type="InterPro" id="IPR013154">
    <property type="entry name" value="ADH-like_N"/>
</dbReference>
<dbReference type="InterPro" id="IPR036291">
    <property type="entry name" value="NAD(P)-bd_dom_sf"/>
</dbReference>
<organism evidence="8 9">
    <name type="scientific">Brachyspira pilosicoli P43/6/78</name>
    <dbReference type="NCBI Taxonomy" id="1042417"/>
    <lineage>
        <taxon>Bacteria</taxon>
        <taxon>Pseudomonadati</taxon>
        <taxon>Spirochaetota</taxon>
        <taxon>Spirochaetia</taxon>
        <taxon>Brachyspirales</taxon>
        <taxon>Brachyspiraceae</taxon>
        <taxon>Brachyspira</taxon>
    </lineage>
</organism>
<comment type="similarity">
    <text evidence="2 6">Belongs to the zinc-containing alcohol dehydrogenase family.</text>
</comment>
<dbReference type="InterPro" id="IPR045306">
    <property type="entry name" value="SDH-like"/>
</dbReference>
<feature type="domain" description="Enoyl reductase (ER)" evidence="7">
    <location>
        <begin position="11"/>
        <end position="345"/>
    </location>
</feature>
<comment type="cofactor">
    <cofactor evidence="1 6">
        <name>Zn(2+)</name>
        <dbReference type="ChEBI" id="CHEBI:29105"/>
    </cofactor>
</comment>
<keyword evidence="9" id="KW-1185">Reference proteome</keyword>
<dbReference type="Pfam" id="PF08240">
    <property type="entry name" value="ADH_N"/>
    <property type="match status" value="1"/>
</dbReference>
<dbReference type="Gene3D" id="3.40.50.720">
    <property type="entry name" value="NAD(P)-binding Rossmann-like Domain"/>
    <property type="match status" value="1"/>
</dbReference>
<dbReference type="GO" id="GO:0016616">
    <property type="term" value="F:oxidoreductase activity, acting on the CH-OH group of donors, NAD or NADP as acceptor"/>
    <property type="evidence" value="ECO:0007669"/>
    <property type="project" value="InterPro"/>
</dbReference>
<dbReference type="SUPFAM" id="SSF50129">
    <property type="entry name" value="GroES-like"/>
    <property type="match status" value="1"/>
</dbReference>
<keyword evidence="3 6" id="KW-0479">Metal-binding</keyword>
<dbReference type="SMART" id="SM00829">
    <property type="entry name" value="PKS_ER"/>
    <property type="match status" value="1"/>
</dbReference>
<reference evidence="8 9" key="1">
    <citation type="journal article" date="2013" name="Genome Announc.">
        <title>Complete Genome Sequence of the Porcine Strain Brachyspira pilosicoli P43/6/78(T.).</title>
        <authorList>
            <person name="Lin C."/>
            <person name="den Bakker H.C."/>
            <person name="Suzuki H."/>
            <person name="Lefebure T."/>
            <person name="Ponnala L."/>
            <person name="Sun Q."/>
            <person name="Stanhope M.J."/>
            <person name="Wiedmann M."/>
            <person name="Duhamel G.E."/>
        </authorList>
    </citation>
    <scope>NUCLEOTIDE SEQUENCE [LARGE SCALE GENOMIC DNA]</scope>
    <source>
        <strain evidence="8 9">P43/6/78</strain>
    </source>
</reference>
<dbReference type="Proteomes" id="UP000010793">
    <property type="component" value="Chromosome"/>
</dbReference>
<accession>A0A3B6VJ60</accession>
<dbReference type="CDD" id="cd05285">
    <property type="entry name" value="sorbitol_DH"/>
    <property type="match status" value="1"/>
</dbReference>
<evidence type="ECO:0000256" key="6">
    <source>
        <dbReference type="RuleBase" id="RU361277"/>
    </source>
</evidence>